<gene>
    <name evidence="4" type="ORF">A4Z71_04480</name>
</gene>
<dbReference type="KEGG" id="rpla:A4Z71_04480"/>
<dbReference type="GO" id="GO:0032259">
    <property type="term" value="P:methylation"/>
    <property type="evidence" value="ECO:0007669"/>
    <property type="project" value="UniProtKB-KW"/>
</dbReference>
<dbReference type="RefSeq" id="WP_070954733.1">
    <property type="nucleotide sequence ID" value="NZ_CP015208.1"/>
</dbReference>
<organism evidence="4 5">
    <name type="scientific">Candidatus Rhodoluna planktonica</name>
    <dbReference type="NCBI Taxonomy" id="535712"/>
    <lineage>
        <taxon>Bacteria</taxon>
        <taxon>Bacillati</taxon>
        <taxon>Actinomycetota</taxon>
        <taxon>Actinomycetes</taxon>
        <taxon>Micrococcales</taxon>
        <taxon>Microbacteriaceae</taxon>
        <taxon>Luna cluster</taxon>
        <taxon>Luna-1 subcluster</taxon>
        <taxon>Rhodoluna</taxon>
    </lineage>
</organism>
<dbReference type="CDD" id="cd02440">
    <property type="entry name" value="AdoMet_MTases"/>
    <property type="match status" value="1"/>
</dbReference>
<dbReference type="PANTHER" id="PTHR47816">
    <property type="entry name" value="RIBOSOMAL RNA SMALL SUBUNIT METHYLTRANSFERASE C"/>
    <property type="match status" value="1"/>
</dbReference>
<dbReference type="Pfam" id="PF05175">
    <property type="entry name" value="MTS"/>
    <property type="match status" value="1"/>
</dbReference>
<dbReference type="PANTHER" id="PTHR47816:SF4">
    <property type="entry name" value="RIBOSOMAL RNA SMALL SUBUNIT METHYLTRANSFERASE C"/>
    <property type="match status" value="1"/>
</dbReference>
<evidence type="ECO:0000313" key="4">
    <source>
        <dbReference type="EMBL" id="AOY56224.1"/>
    </source>
</evidence>
<proteinExistence type="predicted"/>
<dbReference type="AlphaFoldDB" id="A0A1D9DZJ3"/>
<evidence type="ECO:0000256" key="1">
    <source>
        <dbReference type="ARBA" id="ARBA00022603"/>
    </source>
</evidence>
<accession>A0A1D9DZJ3</accession>
<dbReference type="STRING" id="535712.A4Z71_04480"/>
<sequence>MPPEHYFSAEPAANFKPRKIEVDLVGKRVSVTTAGSIFSPEHLDTGTAVLLEHLDENPAARNILDIGCGWGPISLALAMKNPSATVWAVDVNQRALELTELNARNLGLSNVRVATPEDVPAEIEFDEIWSNPPIRVGKDVLHSILKTWLPRLSMGADALLVVQKNLGADSLLRWLQDEFESHESSRVDTAKGFRVLQVIRKI</sequence>
<dbReference type="GO" id="GO:0008757">
    <property type="term" value="F:S-adenosylmethionine-dependent methyltransferase activity"/>
    <property type="evidence" value="ECO:0007669"/>
    <property type="project" value="InterPro"/>
</dbReference>
<keyword evidence="5" id="KW-1185">Reference proteome</keyword>
<evidence type="ECO:0000259" key="3">
    <source>
        <dbReference type="Pfam" id="PF05175"/>
    </source>
</evidence>
<protein>
    <recommendedName>
        <fullName evidence="3">Methyltransferase small domain-containing protein</fullName>
    </recommendedName>
</protein>
<reference evidence="4 5" key="1">
    <citation type="journal article" date="2016" name="Biochim. Biophys. Acta">
        <title>Photochemical characterization of actinorhodopsin and its functional existence in the natural host.</title>
        <authorList>
            <person name="Nakamura S."/>
            <person name="Kikukawa T."/>
            <person name="Tamogami J."/>
            <person name="Kamiya M."/>
            <person name="Aizawa T."/>
            <person name="Hahn M.W."/>
            <person name="Ihara K."/>
            <person name="Kamo N."/>
            <person name="Demura M."/>
        </authorList>
    </citation>
    <scope>NUCLEOTIDE SEQUENCE [LARGE SCALE GENOMIC DNA]</scope>
    <source>
        <strain evidence="4 5">MWH-Dar1</strain>
    </source>
</reference>
<evidence type="ECO:0000313" key="5">
    <source>
        <dbReference type="Proteomes" id="UP000243784"/>
    </source>
</evidence>
<evidence type="ECO:0000256" key="2">
    <source>
        <dbReference type="ARBA" id="ARBA00022679"/>
    </source>
</evidence>
<dbReference type="EMBL" id="CP015208">
    <property type="protein sequence ID" value="AOY56224.1"/>
    <property type="molecule type" value="Genomic_DNA"/>
</dbReference>
<dbReference type="InterPro" id="IPR007848">
    <property type="entry name" value="Small_mtfrase_dom"/>
</dbReference>
<dbReference type="Gene3D" id="3.40.50.150">
    <property type="entry name" value="Vaccinia Virus protein VP39"/>
    <property type="match status" value="1"/>
</dbReference>
<name>A0A1D9DZJ3_9MICO</name>
<dbReference type="SUPFAM" id="SSF53335">
    <property type="entry name" value="S-adenosyl-L-methionine-dependent methyltransferases"/>
    <property type="match status" value="1"/>
</dbReference>
<dbReference type="Proteomes" id="UP000243784">
    <property type="component" value="Chromosome"/>
</dbReference>
<keyword evidence="1" id="KW-0489">Methyltransferase</keyword>
<dbReference type="OrthoDB" id="9764961at2"/>
<dbReference type="InterPro" id="IPR029063">
    <property type="entry name" value="SAM-dependent_MTases_sf"/>
</dbReference>
<dbReference type="InterPro" id="IPR046977">
    <property type="entry name" value="RsmC/RlmG"/>
</dbReference>
<feature type="domain" description="Methyltransferase small" evidence="3">
    <location>
        <begin position="30"/>
        <end position="196"/>
    </location>
</feature>
<keyword evidence="2" id="KW-0808">Transferase</keyword>